<dbReference type="InterPro" id="IPR011990">
    <property type="entry name" value="TPR-like_helical_dom_sf"/>
</dbReference>
<keyword evidence="5" id="KW-0238">DNA-binding</keyword>
<keyword evidence="3" id="KW-0902">Two-component regulatory system</keyword>
<keyword evidence="4" id="KW-0805">Transcription regulation</keyword>
<comment type="similarity">
    <text evidence="2">Belongs to the AfsR/DnrI/RedD regulatory family.</text>
</comment>
<dbReference type="AlphaFoldDB" id="A0A1H9UFA1"/>
<dbReference type="InterPro" id="IPR001867">
    <property type="entry name" value="OmpR/PhoB-type_DNA-bd"/>
</dbReference>
<proteinExistence type="inferred from homology"/>
<evidence type="ECO:0000256" key="6">
    <source>
        <dbReference type="ARBA" id="ARBA00023163"/>
    </source>
</evidence>
<dbReference type="Gene3D" id="1.10.10.10">
    <property type="entry name" value="Winged helix-like DNA-binding domain superfamily/Winged helix DNA-binding domain"/>
    <property type="match status" value="1"/>
</dbReference>
<dbReference type="GO" id="GO:0006355">
    <property type="term" value="P:regulation of DNA-templated transcription"/>
    <property type="evidence" value="ECO:0007669"/>
    <property type="project" value="InterPro"/>
</dbReference>
<dbReference type="SUPFAM" id="SSF48452">
    <property type="entry name" value="TPR-like"/>
    <property type="match status" value="1"/>
</dbReference>
<evidence type="ECO:0000256" key="7">
    <source>
        <dbReference type="PROSITE-ProRule" id="PRU00169"/>
    </source>
</evidence>
<evidence type="ECO:0000256" key="4">
    <source>
        <dbReference type="ARBA" id="ARBA00023015"/>
    </source>
</evidence>
<feature type="modified residue" description="4-aspartylphosphate" evidence="7">
    <location>
        <position position="53"/>
    </location>
</feature>
<dbReference type="SMART" id="SM00448">
    <property type="entry name" value="REC"/>
    <property type="match status" value="1"/>
</dbReference>
<evidence type="ECO:0000256" key="3">
    <source>
        <dbReference type="ARBA" id="ARBA00023012"/>
    </source>
</evidence>
<dbReference type="InterPro" id="IPR005158">
    <property type="entry name" value="BTAD"/>
</dbReference>
<dbReference type="SMART" id="SM00862">
    <property type="entry name" value="Trans_reg_C"/>
    <property type="match status" value="1"/>
</dbReference>
<dbReference type="Pfam" id="PF00072">
    <property type="entry name" value="Response_reg"/>
    <property type="match status" value="1"/>
</dbReference>
<dbReference type="SUPFAM" id="SSF52172">
    <property type="entry name" value="CheY-like"/>
    <property type="match status" value="1"/>
</dbReference>
<evidence type="ECO:0000256" key="1">
    <source>
        <dbReference type="ARBA" id="ARBA00004496"/>
    </source>
</evidence>
<dbReference type="Proteomes" id="UP000198571">
    <property type="component" value="Unassembled WGS sequence"/>
</dbReference>
<organism evidence="9 10">
    <name type="scientific">Salipaludibacillus aurantiacus</name>
    <dbReference type="NCBI Taxonomy" id="1601833"/>
    <lineage>
        <taxon>Bacteria</taxon>
        <taxon>Bacillati</taxon>
        <taxon>Bacillota</taxon>
        <taxon>Bacilli</taxon>
        <taxon>Bacillales</taxon>
        <taxon>Bacillaceae</taxon>
    </lineage>
</organism>
<dbReference type="InterPro" id="IPR051677">
    <property type="entry name" value="AfsR-DnrI-RedD_regulator"/>
</dbReference>
<dbReference type="Pfam" id="PF00486">
    <property type="entry name" value="Trans_reg_C"/>
    <property type="match status" value="1"/>
</dbReference>
<dbReference type="EMBL" id="FOGT01000007">
    <property type="protein sequence ID" value="SES07948.1"/>
    <property type="molecule type" value="Genomic_DNA"/>
</dbReference>
<comment type="subcellular location">
    <subcellularLocation>
        <location evidence="1">Cytoplasm</location>
    </subcellularLocation>
</comment>
<reference evidence="10" key="1">
    <citation type="submission" date="2016-10" db="EMBL/GenBank/DDBJ databases">
        <authorList>
            <person name="Varghese N."/>
            <person name="Submissions S."/>
        </authorList>
    </citation>
    <scope>NUCLEOTIDE SEQUENCE [LARGE SCALE GENOMIC DNA]</scope>
    <source>
        <strain evidence="10">S9</strain>
    </source>
</reference>
<name>A0A1H9UFA1_9BACI</name>
<keyword evidence="7" id="KW-0597">Phosphoprotein</keyword>
<evidence type="ECO:0000256" key="2">
    <source>
        <dbReference type="ARBA" id="ARBA00005820"/>
    </source>
</evidence>
<dbReference type="GO" id="GO:0005737">
    <property type="term" value="C:cytoplasm"/>
    <property type="evidence" value="ECO:0007669"/>
    <property type="project" value="UniProtKB-SubCell"/>
</dbReference>
<feature type="domain" description="Response regulatory" evidence="8">
    <location>
        <begin position="2"/>
        <end position="116"/>
    </location>
</feature>
<dbReference type="RefSeq" id="WP_177174294.1">
    <property type="nucleotide sequence ID" value="NZ_FOGT01000007.1"/>
</dbReference>
<dbReference type="STRING" id="1601833.SAMN05518684_107170"/>
<evidence type="ECO:0000259" key="8">
    <source>
        <dbReference type="PROSITE" id="PS50110"/>
    </source>
</evidence>
<dbReference type="PANTHER" id="PTHR35807:SF2">
    <property type="entry name" value="TRANSCRIPTIONAL ACTIVATOR DOMAIN"/>
    <property type="match status" value="1"/>
</dbReference>
<accession>A0A1H9UFA1</accession>
<dbReference type="InterPro" id="IPR036388">
    <property type="entry name" value="WH-like_DNA-bd_sf"/>
</dbReference>
<dbReference type="InterPro" id="IPR016032">
    <property type="entry name" value="Sig_transdc_resp-reg_C-effctor"/>
</dbReference>
<dbReference type="GO" id="GO:0000160">
    <property type="term" value="P:phosphorelay signal transduction system"/>
    <property type="evidence" value="ECO:0007669"/>
    <property type="project" value="UniProtKB-KW"/>
</dbReference>
<dbReference type="SUPFAM" id="SSF46894">
    <property type="entry name" value="C-terminal effector domain of the bipartite response regulators"/>
    <property type="match status" value="1"/>
</dbReference>
<keyword evidence="10" id="KW-1185">Reference proteome</keyword>
<dbReference type="SMART" id="SM01043">
    <property type="entry name" value="BTAD"/>
    <property type="match status" value="1"/>
</dbReference>
<evidence type="ECO:0000256" key="5">
    <source>
        <dbReference type="ARBA" id="ARBA00023125"/>
    </source>
</evidence>
<dbReference type="Pfam" id="PF03704">
    <property type="entry name" value="BTAD"/>
    <property type="match status" value="1"/>
</dbReference>
<dbReference type="Gene3D" id="1.25.40.10">
    <property type="entry name" value="Tetratricopeptide repeat domain"/>
    <property type="match status" value="1"/>
</dbReference>
<gene>
    <name evidence="9" type="ORF">SAMN05518684_107170</name>
</gene>
<dbReference type="InterPro" id="IPR011006">
    <property type="entry name" value="CheY-like_superfamily"/>
</dbReference>
<evidence type="ECO:0000313" key="10">
    <source>
        <dbReference type="Proteomes" id="UP000198571"/>
    </source>
</evidence>
<protein>
    <submittedName>
        <fullName evidence="9">Two-component response regulator, SAPR family, consists of REC, wHTH and BTAD domains</fullName>
    </submittedName>
</protein>
<dbReference type="PANTHER" id="PTHR35807">
    <property type="entry name" value="TRANSCRIPTIONAL REGULATOR REDD-RELATED"/>
    <property type="match status" value="1"/>
</dbReference>
<dbReference type="InterPro" id="IPR001789">
    <property type="entry name" value="Sig_transdc_resp-reg_receiver"/>
</dbReference>
<dbReference type="GO" id="GO:0003677">
    <property type="term" value="F:DNA binding"/>
    <property type="evidence" value="ECO:0007669"/>
    <property type="project" value="UniProtKB-KW"/>
</dbReference>
<keyword evidence="6" id="KW-0804">Transcription</keyword>
<dbReference type="PROSITE" id="PS50110">
    <property type="entry name" value="RESPONSE_REGULATORY"/>
    <property type="match status" value="1"/>
</dbReference>
<dbReference type="Gene3D" id="3.40.50.2300">
    <property type="match status" value="1"/>
</dbReference>
<sequence length="376" mass="44785">MNVLLVDDEELALNYLENLLVRNGKMTNIYRFSDAEQAKSIVESQPLDVLFLDIEMPGMSGFELAEYFLSTNETIDIVFVTAHREFAIEAFDLDAVDYLVKPIRYERLCHTIERLNKRKKSVQAPADNSGLHINIKSGITLGESRNDEKELTWRTAKARELFLYLLHHHNKIVPKSEIVEVIWNDRDSQKSFPQLYTTVYHIRRELKSYAQYIRLKNKEDGYCLEMKDVQVDVFIWKKALYAIEDLSHSENRKTVERLLEDYAGDYLLHSDLLWAEEERWNQKLLWREKAMDLAGHFKHLKKYTKALYWYQKILQKDEIDEEVHFCILKIYDRQNRADLVTQHYENLVQILQRELEVRPGPSIEKWYREWSGMSKK</sequence>
<evidence type="ECO:0000313" key="9">
    <source>
        <dbReference type="EMBL" id="SES07948.1"/>
    </source>
</evidence>